<evidence type="ECO:0000313" key="1">
    <source>
        <dbReference type="EMBL" id="CDM36099.1"/>
    </source>
</evidence>
<dbReference type="AlphaFoldDB" id="W6QPT1"/>
<gene>
    <name evidence="1" type="ORF">PROQFM164_S04g000980</name>
</gene>
<name>W6QPT1_PENRF</name>
<organism evidence="1 2">
    <name type="scientific">Penicillium roqueforti (strain FM164)</name>
    <dbReference type="NCBI Taxonomy" id="1365484"/>
    <lineage>
        <taxon>Eukaryota</taxon>
        <taxon>Fungi</taxon>
        <taxon>Dikarya</taxon>
        <taxon>Ascomycota</taxon>
        <taxon>Pezizomycotina</taxon>
        <taxon>Eurotiomycetes</taxon>
        <taxon>Eurotiomycetidae</taxon>
        <taxon>Eurotiales</taxon>
        <taxon>Aspergillaceae</taxon>
        <taxon>Penicillium</taxon>
    </lineage>
</organism>
<accession>W6QPT1</accession>
<dbReference type="OrthoDB" id="26525at2759"/>
<reference evidence="1" key="1">
    <citation type="journal article" date="2014" name="Nat. Commun.">
        <title>Multiple recent horizontal transfers of a large genomic region in cheese making fungi.</title>
        <authorList>
            <person name="Cheeseman K."/>
            <person name="Ropars J."/>
            <person name="Renault P."/>
            <person name="Dupont J."/>
            <person name="Gouzy J."/>
            <person name="Branca A."/>
            <person name="Abraham A.L."/>
            <person name="Ceppi M."/>
            <person name="Conseiller E."/>
            <person name="Debuchy R."/>
            <person name="Malagnac F."/>
            <person name="Goarin A."/>
            <person name="Silar P."/>
            <person name="Lacoste S."/>
            <person name="Sallet E."/>
            <person name="Bensimon A."/>
            <person name="Giraud T."/>
            <person name="Brygoo Y."/>
        </authorList>
    </citation>
    <scope>NUCLEOTIDE SEQUENCE [LARGE SCALE GENOMIC DNA]</scope>
    <source>
        <strain evidence="1">FM164</strain>
    </source>
</reference>
<protein>
    <submittedName>
        <fullName evidence="1">EF-hand-like domain</fullName>
    </submittedName>
</protein>
<keyword evidence="2" id="KW-1185">Reference proteome</keyword>
<dbReference type="EMBL" id="HG792018">
    <property type="protein sequence ID" value="CDM36099.1"/>
    <property type="molecule type" value="Genomic_DNA"/>
</dbReference>
<evidence type="ECO:0000313" key="2">
    <source>
        <dbReference type="Proteomes" id="UP000030686"/>
    </source>
</evidence>
<sequence>MNDEEAAEHIQAFDNNGNGKIEFGVEFLKILGEGY</sequence>
<proteinExistence type="predicted"/>
<dbReference type="Proteomes" id="UP000030686">
    <property type="component" value="Unassembled WGS sequence"/>
</dbReference>